<dbReference type="EMBL" id="SPKJ01000009">
    <property type="protein sequence ID" value="MYZ47083.1"/>
    <property type="molecule type" value="Genomic_DNA"/>
</dbReference>
<evidence type="ECO:0000313" key="3">
    <source>
        <dbReference type="Proteomes" id="UP000773614"/>
    </source>
</evidence>
<keyword evidence="1" id="KW-0472">Membrane</keyword>
<keyword evidence="1" id="KW-0812">Transmembrane</keyword>
<feature type="transmembrane region" description="Helical" evidence="1">
    <location>
        <begin position="20"/>
        <end position="38"/>
    </location>
</feature>
<feature type="transmembrane region" description="Helical" evidence="1">
    <location>
        <begin position="79"/>
        <end position="98"/>
    </location>
</feature>
<keyword evidence="3" id="KW-1185">Reference proteome</keyword>
<evidence type="ECO:0000256" key="1">
    <source>
        <dbReference type="SAM" id="Phobius"/>
    </source>
</evidence>
<dbReference type="Proteomes" id="UP000773614">
    <property type="component" value="Unassembled WGS sequence"/>
</dbReference>
<name>A0A964T297_9HYPH</name>
<feature type="transmembrane region" description="Helical" evidence="1">
    <location>
        <begin position="104"/>
        <end position="122"/>
    </location>
</feature>
<comment type="caution">
    <text evidence="2">The sequence shown here is derived from an EMBL/GenBank/DDBJ whole genome shotgun (WGS) entry which is preliminary data.</text>
</comment>
<feature type="transmembrane region" description="Helical" evidence="1">
    <location>
        <begin position="50"/>
        <end position="70"/>
    </location>
</feature>
<gene>
    <name evidence="2" type="ORF">E4O86_05080</name>
</gene>
<reference evidence="2" key="1">
    <citation type="submission" date="2019-03" db="EMBL/GenBank/DDBJ databases">
        <title>Afifella sp. nov., isolated from activated sludge.</title>
        <authorList>
            <person name="Li Q."/>
            <person name="Liu Y."/>
        </authorList>
    </citation>
    <scope>NUCLEOTIDE SEQUENCE</scope>
    <source>
        <strain evidence="2">L72</strain>
    </source>
</reference>
<organism evidence="2 3">
    <name type="scientific">Propylenella binzhouense</name>
    <dbReference type="NCBI Taxonomy" id="2555902"/>
    <lineage>
        <taxon>Bacteria</taxon>
        <taxon>Pseudomonadati</taxon>
        <taxon>Pseudomonadota</taxon>
        <taxon>Alphaproteobacteria</taxon>
        <taxon>Hyphomicrobiales</taxon>
        <taxon>Propylenellaceae</taxon>
        <taxon>Propylenella</taxon>
    </lineage>
</organism>
<dbReference type="RefSeq" id="WP_161139428.1">
    <property type="nucleotide sequence ID" value="NZ_SPKJ01000009.1"/>
</dbReference>
<proteinExistence type="predicted"/>
<sequence>MRPSEPVSSPSARERILPDVLLGIVLLGVLILGFEAFHQELLPGVRLPAWLAYAGGALLALLVGIVAYWIREEIRPRPLLYPVCEIVLGCFLATQALHPDNEVMFVRVLSFAAGVLVIVDGLKRYRAFDRVRRHPETGGPELE</sequence>
<keyword evidence="1" id="KW-1133">Transmembrane helix</keyword>
<evidence type="ECO:0000313" key="2">
    <source>
        <dbReference type="EMBL" id="MYZ47083.1"/>
    </source>
</evidence>
<accession>A0A964T297</accession>
<protein>
    <submittedName>
        <fullName evidence="2">Uncharacterized protein</fullName>
    </submittedName>
</protein>
<dbReference type="AlphaFoldDB" id="A0A964T297"/>